<evidence type="ECO:0000256" key="4">
    <source>
        <dbReference type="ARBA" id="ARBA00022807"/>
    </source>
</evidence>
<protein>
    <submittedName>
        <fullName evidence="6">Cell wall-associated hydrolase, NlpC family</fullName>
    </submittedName>
</protein>
<feature type="domain" description="NlpC/P60" evidence="5">
    <location>
        <begin position="74"/>
        <end position="201"/>
    </location>
</feature>
<dbReference type="Pfam" id="PF00877">
    <property type="entry name" value="NLPC_P60"/>
    <property type="match status" value="1"/>
</dbReference>
<keyword evidence="4" id="KW-0788">Thiol protease</keyword>
<dbReference type="Proteomes" id="UP000190121">
    <property type="component" value="Unassembled WGS sequence"/>
</dbReference>
<proteinExistence type="inferred from homology"/>
<evidence type="ECO:0000256" key="1">
    <source>
        <dbReference type="ARBA" id="ARBA00007074"/>
    </source>
</evidence>
<dbReference type="PANTHER" id="PTHR47053">
    <property type="entry name" value="MUREIN DD-ENDOPEPTIDASE MEPH-RELATED"/>
    <property type="match status" value="1"/>
</dbReference>
<gene>
    <name evidence="6" type="ORF">SAMN02745171_00447</name>
</gene>
<evidence type="ECO:0000256" key="3">
    <source>
        <dbReference type="ARBA" id="ARBA00022801"/>
    </source>
</evidence>
<dbReference type="PANTHER" id="PTHR47053:SF1">
    <property type="entry name" value="MUREIN DD-ENDOPEPTIDASE MEPH-RELATED"/>
    <property type="match status" value="1"/>
</dbReference>
<keyword evidence="2" id="KW-0645">Protease</keyword>
<keyword evidence="3 6" id="KW-0378">Hydrolase</keyword>
<dbReference type="GO" id="GO:0006508">
    <property type="term" value="P:proteolysis"/>
    <property type="evidence" value="ECO:0007669"/>
    <property type="project" value="UniProtKB-KW"/>
</dbReference>
<dbReference type="GO" id="GO:0008234">
    <property type="term" value="F:cysteine-type peptidase activity"/>
    <property type="evidence" value="ECO:0007669"/>
    <property type="project" value="UniProtKB-KW"/>
</dbReference>
<dbReference type="PROSITE" id="PS51935">
    <property type="entry name" value="NLPC_P60"/>
    <property type="match status" value="1"/>
</dbReference>
<dbReference type="InterPro" id="IPR051202">
    <property type="entry name" value="Peptidase_C40"/>
</dbReference>
<sequence>MTNTANTTKHRFFHLLSILFLVFTFSLSSCRVQQAKASRSSYFSAGEGVYTSSGIYLPSPDCKAYTYHSIPPSGSIIDDAIALGKKFLGKPYRYRGPFAWPMDCSGYVRYIFSCFGIHMSGSSHDLAQIINRIDTPRPGDLLFFKGRNKRSSRVGHVALVIEVKGNSITMIHSTNSRGVVIEKLEASPYFSSRFLFAGRIPQLRSTIEALEKLNGKSPFDLIAIAPLFPQGHTFPAVLSTPLRLPTLERVASQS</sequence>
<evidence type="ECO:0000313" key="7">
    <source>
        <dbReference type="Proteomes" id="UP000190121"/>
    </source>
</evidence>
<evidence type="ECO:0000259" key="5">
    <source>
        <dbReference type="PROSITE" id="PS51935"/>
    </source>
</evidence>
<comment type="similarity">
    <text evidence="1">Belongs to the peptidase C40 family.</text>
</comment>
<evidence type="ECO:0000256" key="2">
    <source>
        <dbReference type="ARBA" id="ARBA00022670"/>
    </source>
</evidence>
<keyword evidence="7" id="KW-1185">Reference proteome</keyword>
<dbReference type="OrthoDB" id="9807055at2"/>
<reference evidence="7" key="1">
    <citation type="submission" date="2017-02" db="EMBL/GenBank/DDBJ databases">
        <authorList>
            <person name="Varghese N."/>
            <person name="Submissions S."/>
        </authorList>
    </citation>
    <scope>NUCLEOTIDE SEQUENCE [LARGE SCALE GENOMIC DNA]</scope>
    <source>
        <strain evidence="7">ATCC 51356</strain>
    </source>
</reference>
<accession>A0A1T4LJ13</accession>
<dbReference type="RefSeq" id="WP_078736396.1">
    <property type="nucleotide sequence ID" value="NZ_FUXE01000003.1"/>
</dbReference>
<name>A0A1T4LJ13_9PORP</name>
<organism evidence="6 7">
    <name type="scientific">Porphyromonas circumdentaria</name>
    <dbReference type="NCBI Taxonomy" id="29524"/>
    <lineage>
        <taxon>Bacteria</taxon>
        <taxon>Pseudomonadati</taxon>
        <taxon>Bacteroidota</taxon>
        <taxon>Bacteroidia</taxon>
        <taxon>Bacteroidales</taxon>
        <taxon>Porphyromonadaceae</taxon>
        <taxon>Porphyromonas</taxon>
    </lineage>
</organism>
<dbReference type="InterPro" id="IPR038765">
    <property type="entry name" value="Papain-like_cys_pep_sf"/>
</dbReference>
<dbReference type="EMBL" id="FUXE01000003">
    <property type="protein sequence ID" value="SJZ54705.1"/>
    <property type="molecule type" value="Genomic_DNA"/>
</dbReference>
<dbReference type="Gene3D" id="3.90.1720.10">
    <property type="entry name" value="endopeptidase domain like (from Nostoc punctiforme)"/>
    <property type="match status" value="1"/>
</dbReference>
<dbReference type="AlphaFoldDB" id="A0A1T4LJ13"/>
<dbReference type="InterPro" id="IPR000064">
    <property type="entry name" value="NLP_P60_dom"/>
</dbReference>
<evidence type="ECO:0000313" key="6">
    <source>
        <dbReference type="EMBL" id="SJZ54705.1"/>
    </source>
</evidence>
<dbReference type="STRING" id="29524.SAMN02745171_00447"/>
<dbReference type="SUPFAM" id="SSF54001">
    <property type="entry name" value="Cysteine proteinases"/>
    <property type="match status" value="1"/>
</dbReference>